<dbReference type="RefSeq" id="WP_121902667.1">
    <property type="nucleotide sequence ID" value="NZ_REFW01000006.1"/>
</dbReference>
<dbReference type="SMART" id="SM00507">
    <property type="entry name" value="HNHc"/>
    <property type="match status" value="1"/>
</dbReference>
<dbReference type="Proteomes" id="UP000275256">
    <property type="component" value="Unassembled WGS sequence"/>
</dbReference>
<dbReference type="InterPro" id="IPR052892">
    <property type="entry name" value="NA-targeting_endonuclease"/>
</dbReference>
<organism evidence="2 3">
    <name type="scientific">Tessaracoccus antarcticus</name>
    <dbReference type="NCBI Taxonomy" id="2479848"/>
    <lineage>
        <taxon>Bacteria</taxon>
        <taxon>Bacillati</taxon>
        <taxon>Actinomycetota</taxon>
        <taxon>Actinomycetes</taxon>
        <taxon>Propionibacteriales</taxon>
        <taxon>Propionibacteriaceae</taxon>
        <taxon>Tessaracoccus</taxon>
    </lineage>
</organism>
<evidence type="ECO:0000313" key="2">
    <source>
        <dbReference type="EMBL" id="RMB57464.1"/>
    </source>
</evidence>
<gene>
    <name evidence="2" type="ORF">EAX62_15585</name>
</gene>
<feature type="domain" description="HNH nuclease" evidence="1">
    <location>
        <begin position="18"/>
        <end position="74"/>
    </location>
</feature>
<keyword evidence="2" id="KW-0255">Endonuclease</keyword>
<evidence type="ECO:0000313" key="3">
    <source>
        <dbReference type="Proteomes" id="UP000275256"/>
    </source>
</evidence>
<keyword evidence="2" id="KW-0540">Nuclease</keyword>
<dbReference type="Pfam" id="PF01844">
    <property type="entry name" value="HNH"/>
    <property type="match status" value="1"/>
</dbReference>
<dbReference type="EMBL" id="REFW01000006">
    <property type="protein sequence ID" value="RMB57464.1"/>
    <property type="molecule type" value="Genomic_DNA"/>
</dbReference>
<dbReference type="GO" id="GO:0004519">
    <property type="term" value="F:endonuclease activity"/>
    <property type="evidence" value="ECO:0007669"/>
    <property type="project" value="UniProtKB-KW"/>
</dbReference>
<keyword evidence="2" id="KW-0378">Hydrolase</keyword>
<name>A0A3M0FXR0_9ACTN</name>
<dbReference type="PANTHER" id="PTHR33877:SF2">
    <property type="entry name" value="OS07G0170200 PROTEIN"/>
    <property type="match status" value="1"/>
</dbReference>
<reference evidence="2 3" key="1">
    <citation type="submission" date="2018-10" db="EMBL/GenBank/DDBJ databases">
        <title>Tessaracoccus antarcticuss sp. nov., isolated from sediment.</title>
        <authorList>
            <person name="Zhou L.Y."/>
            <person name="Du Z.J."/>
        </authorList>
    </citation>
    <scope>NUCLEOTIDE SEQUENCE [LARGE SCALE GENOMIC DNA]</scope>
    <source>
        <strain evidence="2 3">JDX10</strain>
    </source>
</reference>
<dbReference type="InterPro" id="IPR002711">
    <property type="entry name" value="HNH"/>
</dbReference>
<accession>A0A3M0FXR0</accession>
<protein>
    <submittedName>
        <fullName evidence="2">HNH endonuclease</fullName>
    </submittedName>
</protein>
<proteinExistence type="predicted"/>
<dbReference type="OrthoDB" id="9802901at2"/>
<dbReference type="GO" id="GO:0003676">
    <property type="term" value="F:nucleic acid binding"/>
    <property type="evidence" value="ECO:0007669"/>
    <property type="project" value="InterPro"/>
</dbReference>
<dbReference type="PANTHER" id="PTHR33877">
    <property type="entry name" value="SLL1193 PROTEIN"/>
    <property type="match status" value="1"/>
</dbReference>
<sequence length="172" mass="18977">MGDPDDMPVRKRPTITPKTRLRIFGRDNFKCTVCGASPALDTAVSLEIDHHVPFSLGGADEDGNYRTLCRRCNRGKGNDEVLNKAVDSDLLNWLSRVNPEILEAMARDGEAVAVANAEEFAEIQKLNRVFDGYEITLIPNTIIGFHAGYNLGIYTLEDNGGPKTNFRIAPRG</sequence>
<dbReference type="InterPro" id="IPR003615">
    <property type="entry name" value="HNH_nuc"/>
</dbReference>
<comment type="caution">
    <text evidence="2">The sequence shown here is derived from an EMBL/GenBank/DDBJ whole genome shotgun (WGS) entry which is preliminary data.</text>
</comment>
<dbReference type="AlphaFoldDB" id="A0A3M0FXR0"/>
<dbReference type="CDD" id="cd00085">
    <property type="entry name" value="HNHc"/>
    <property type="match status" value="1"/>
</dbReference>
<evidence type="ECO:0000259" key="1">
    <source>
        <dbReference type="SMART" id="SM00507"/>
    </source>
</evidence>
<dbReference type="Gene3D" id="1.10.30.50">
    <property type="match status" value="1"/>
</dbReference>
<dbReference type="GO" id="GO:0008270">
    <property type="term" value="F:zinc ion binding"/>
    <property type="evidence" value="ECO:0007669"/>
    <property type="project" value="InterPro"/>
</dbReference>
<keyword evidence="3" id="KW-1185">Reference proteome</keyword>